<dbReference type="InterPro" id="IPR003615">
    <property type="entry name" value="HNH_nuc"/>
</dbReference>
<dbReference type="CDD" id="cd00085">
    <property type="entry name" value="HNHc"/>
    <property type="match status" value="1"/>
</dbReference>
<dbReference type="Proteomes" id="UP001197214">
    <property type="component" value="Unassembled WGS sequence"/>
</dbReference>
<keyword evidence="2" id="KW-0378">Hydrolase</keyword>
<evidence type="ECO:0000313" key="2">
    <source>
        <dbReference type="EMBL" id="MBW4330044.1"/>
    </source>
</evidence>
<proteinExistence type="predicted"/>
<evidence type="ECO:0000256" key="1">
    <source>
        <dbReference type="SAM" id="MobiDB-lite"/>
    </source>
</evidence>
<dbReference type="EMBL" id="JAHWZX010000003">
    <property type="protein sequence ID" value="MBW4330044.1"/>
    <property type="molecule type" value="Genomic_DNA"/>
</dbReference>
<feature type="region of interest" description="Disordered" evidence="1">
    <location>
        <begin position="1"/>
        <end position="22"/>
    </location>
</feature>
<feature type="compositionally biased region" description="Basic and acidic residues" evidence="1">
    <location>
        <begin position="80"/>
        <end position="96"/>
    </location>
</feature>
<keyword evidence="2" id="KW-0540">Nuclease</keyword>
<dbReference type="GO" id="GO:0004519">
    <property type="term" value="F:endonuclease activity"/>
    <property type="evidence" value="ECO:0007669"/>
    <property type="project" value="UniProtKB-KW"/>
</dbReference>
<name>A0ABS6XIK0_9SPHN</name>
<keyword evidence="3" id="KW-1185">Reference proteome</keyword>
<organism evidence="2 3">
    <name type="scientific">Stakelama flava</name>
    <dbReference type="NCBI Taxonomy" id="2860338"/>
    <lineage>
        <taxon>Bacteria</taxon>
        <taxon>Pseudomonadati</taxon>
        <taxon>Pseudomonadota</taxon>
        <taxon>Alphaproteobacteria</taxon>
        <taxon>Sphingomonadales</taxon>
        <taxon>Sphingomonadaceae</taxon>
        <taxon>Stakelama</taxon>
    </lineage>
</organism>
<gene>
    <name evidence="2" type="ORF">KY084_04045</name>
</gene>
<dbReference type="RefSeq" id="WP_219237162.1">
    <property type="nucleotide sequence ID" value="NZ_JAHWZX010000003.1"/>
</dbReference>
<protein>
    <submittedName>
        <fullName evidence="2">HNH endonuclease</fullName>
    </submittedName>
</protein>
<evidence type="ECO:0000313" key="3">
    <source>
        <dbReference type="Proteomes" id="UP001197214"/>
    </source>
</evidence>
<reference evidence="2 3" key="1">
    <citation type="submission" date="2021-07" db="EMBL/GenBank/DDBJ databases">
        <title>Stakelama flava sp. nov., a novel endophytic bacterium isolated from branch of Kandelia candel.</title>
        <authorList>
            <person name="Tuo L."/>
        </authorList>
    </citation>
    <scope>NUCLEOTIDE SEQUENCE [LARGE SCALE GENOMIC DNA]</scope>
    <source>
        <strain evidence="2 3">CBK3Z-3</strain>
    </source>
</reference>
<feature type="region of interest" description="Disordered" evidence="1">
    <location>
        <begin position="80"/>
        <end position="111"/>
    </location>
</feature>
<keyword evidence="2" id="KW-0255">Endonuclease</keyword>
<comment type="caution">
    <text evidence="2">The sequence shown here is derived from an EMBL/GenBank/DDBJ whole genome shotgun (WGS) entry which is preliminary data.</text>
</comment>
<accession>A0ABS6XIK0</accession>
<sequence length="111" mass="12341">MTRRADSRSATGRASQKLYKTHRWQKHRAAHIAANPLCVMCLGEGKTRSGRVADHVKPHGGDETLFFGSELQTLCDHHHNSLKQSQEKGGRIRGCDGDGFPVDPNHPWNTS</sequence>